<feature type="compositionally biased region" description="Polar residues" evidence="1">
    <location>
        <begin position="171"/>
        <end position="188"/>
    </location>
</feature>
<evidence type="ECO:0000313" key="2">
    <source>
        <dbReference type="EMBL" id="CAE2230800.1"/>
    </source>
</evidence>
<feature type="region of interest" description="Disordered" evidence="1">
    <location>
        <begin position="149"/>
        <end position="245"/>
    </location>
</feature>
<name>A0A7S4MM04_9EUKA</name>
<feature type="compositionally biased region" description="Polar residues" evidence="1">
    <location>
        <begin position="216"/>
        <end position="225"/>
    </location>
</feature>
<sequence>MNAGKFVVCSSSTVVPAPRNQPAGVIEHIEDISGFSDTDSPPKAKQRHSRRKSRSKHTETRKQRISSSTRSIKKVKQKRKRKQVEKKPKTPRYVANTLYGDADPFAFSPGDLDKLFTVKKEKIQEEREIQVSPSSSQCEYEYYRFRPDSSQKLVPVDNSESSQEQYLSQSDIKSSPLFNTSQDLSESPTKPLPGVSISNFKVKKDTSTCSTDKSSNIQAQGPNKSSVKRFTIPSAMRESSLTSLH</sequence>
<feature type="compositionally biased region" description="Low complexity" evidence="1">
    <location>
        <begin position="159"/>
        <end position="170"/>
    </location>
</feature>
<evidence type="ECO:0000256" key="1">
    <source>
        <dbReference type="SAM" id="MobiDB-lite"/>
    </source>
</evidence>
<organism evidence="2">
    <name type="scientific">Vannella robusta</name>
    <dbReference type="NCBI Taxonomy" id="1487602"/>
    <lineage>
        <taxon>Eukaryota</taxon>
        <taxon>Amoebozoa</taxon>
        <taxon>Discosea</taxon>
        <taxon>Flabellinia</taxon>
        <taxon>Vannellidae</taxon>
        <taxon>Vannella</taxon>
    </lineage>
</organism>
<dbReference type="EMBL" id="HBKP01018448">
    <property type="protein sequence ID" value="CAE2230800.1"/>
    <property type="molecule type" value="Transcribed_RNA"/>
</dbReference>
<dbReference type="AlphaFoldDB" id="A0A7S4MM04"/>
<feature type="region of interest" description="Disordered" evidence="1">
    <location>
        <begin position="31"/>
        <end position="92"/>
    </location>
</feature>
<gene>
    <name evidence="2" type="ORF">VSP0166_LOCUS13087</name>
</gene>
<reference evidence="2" key="1">
    <citation type="submission" date="2021-01" db="EMBL/GenBank/DDBJ databases">
        <authorList>
            <person name="Corre E."/>
            <person name="Pelletier E."/>
            <person name="Niang G."/>
            <person name="Scheremetjew M."/>
            <person name="Finn R."/>
            <person name="Kale V."/>
            <person name="Holt S."/>
            <person name="Cochrane G."/>
            <person name="Meng A."/>
            <person name="Brown T."/>
            <person name="Cohen L."/>
        </authorList>
    </citation>
    <scope>NUCLEOTIDE SEQUENCE</scope>
    <source>
        <strain evidence="2">DIVA3 518/3/11/1/6</strain>
    </source>
</reference>
<feature type="compositionally biased region" description="Basic residues" evidence="1">
    <location>
        <begin position="44"/>
        <end position="55"/>
    </location>
</feature>
<feature type="compositionally biased region" description="Basic residues" evidence="1">
    <location>
        <begin position="71"/>
        <end position="84"/>
    </location>
</feature>
<protein>
    <submittedName>
        <fullName evidence="2">Uncharacterized protein</fullName>
    </submittedName>
</protein>
<proteinExistence type="predicted"/>
<accession>A0A7S4MM04</accession>